<dbReference type="GO" id="GO:0005737">
    <property type="term" value="C:cytoplasm"/>
    <property type="evidence" value="ECO:0007669"/>
    <property type="project" value="TreeGrafter"/>
</dbReference>
<evidence type="ECO:0000256" key="1">
    <source>
        <dbReference type="ARBA" id="ARBA00023002"/>
    </source>
</evidence>
<keyword evidence="1 4" id="KW-0560">Oxidoreductase</keyword>
<dbReference type="AlphaFoldDB" id="A0AAP2REI8"/>
<gene>
    <name evidence="4 6" type="primary">msrA</name>
    <name evidence="6" type="ORF">CUJ83_08750</name>
</gene>
<dbReference type="PANTHER" id="PTHR42799:SF2">
    <property type="entry name" value="MITOCHONDRIAL PEPTIDE METHIONINE SULFOXIDE REDUCTASE"/>
    <property type="match status" value="1"/>
</dbReference>
<comment type="catalytic activity">
    <reaction evidence="3 4">
        <text>[thioredoxin]-disulfide + L-methionine + H2O = L-methionine (S)-S-oxide + [thioredoxin]-dithiol</text>
        <dbReference type="Rhea" id="RHEA:19993"/>
        <dbReference type="Rhea" id="RHEA-COMP:10698"/>
        <dbReference type="Rhea" id="RHEA-COMP:10700"/>
        <dbReference type="ChEBI" id="CHEBI:15377"/>
        <dbReference type="ChEBI" id="CHEBI:29950"/>
        <dbReference type="ChEBI" id="CHEBI:50058"/>
        <dbReference type="ChEBI" id="CHEBI:57844"/>
        <dbReference type="ChEBI" id="CHEBI:58772"/>
        <dbReference type="EC" id="1.8.4.11"/>
    </reaction>
</comment>
<dbReference type="NCBIfam" id="TIGR00401">
    <property type="entry name" value="msrA"/>
    <property type="match status" value="1"/>
</dbReference>
<keyword evidence="7" id="KW-1185">Reference proteome</keyword>
<dbReference type="Pfam" id="PF01625">
    <property type="entry name" value="PMSR"/>
    <property type="match status" value="1"/>
</dbReference>
<dbReference type="RefSeq" id="WP_230741930.1">
    <property type="nucleotide sequence ID" value="NZ_PGCK01000006.1"/>
</dbReference>
<reference evidence="6 7" key="1">
    <citation type="submission" date="2017-11" db="EMBL/GenBank/DDBJ databases">
        <title>Isolation and Characterization of Family Methanocellaceae Species from Potential Methane Hydrate Area Offshore Southwestern Taiwan.</title>
        <authorList>
            <person name="Zhang W.-L."/>
            <person name="Chen W.-C."/>
            <person name="Lai M.-C."/>
            <person name="Chen S.-C."/>
        </authorList>
    </citation>
    <scope>NUCLEOTIDE SEQUENCE [LARGE SCALE GENOMIC DNA]</scope>
    <source>
        <strain evidence="6 7">CWC-04</strain>
    </source>
</reference>
<feature type="active site" evidence="4">
    <location>
        <position position="16"/>
    </location>
</feature>
<comment type="caution">
    <text evidence="6">The sequence shown here is derived from an EMBL/GenBank/DDBJ whole genome shotgun (WGS) entry which is preliminary data.</text>
</comment>
<evidence type="ECO:0000313" key="7">
    <source>
        <dbReference type="Proteomes" id="UP001320159"/>
    </source>
</evidence>
<proteinExistence type="inferred from homology"/>
<dbReference type="InterPro" id="IPR036509">
    <property type="entry name" value="Met_Sox_Rdtase_MsrA_sf"/>
</dbReference>
<evidence type="ECO:0000259" key="5">
    <source>
        <dbReference type="Pfam" id="PF01625"/>
    </source>
</evidence>
<evidence type="ECO:0000256" key="4">
    <source>
        <dbReference type="HAMAP-Rule" id="MF_01401"/>
    </source>
</evidence>
<dbReference type="PANTHER" id="PTHR42799">
    <property type="entry name" value="MITOCHONDRIAL PEPTIDE METHIONINE SULFOXIDE REDUCTASE"/>
    <property type="match status" value="1"/>
</dbReference>
<dbReference type="Gene3D" id="3.30.1060.10">
    <property type="entry name" value="Peptide methionine sulphoxide reductase MsrA"/>
    <property type="match status" value="1"/>
</dbReference>
<evidence type="ECO:0000256" key="2">
    <source>
        <dbReference type="ARBA" id="ARBA00047806"/>
    </source>
</evidence>
<dbReference type="EMBL" id="PGCK01000006">
    <property type="protein sequence ID" value="MCD1295085.1"/>
    <property type="molecule type" value="Genomic_DNA"/>
</dbReference>
<dbReference type="HAMAP" id="MF_01401">
    <property type="entry name" value="MsrA"/>
    <property type="match status" value="1"/>
</dbReference>
<feature type="domain" description="Peptide methionine sulphoxide reductase MsrA" evidence="5">
    <location>
        <begin position="9"/>
        <end position="160"/>
    </location>
</feature>
<name>A0AAP2REI8_9EURY</name>
<evidence type="ECO:0000256" key="3">
    <source>
        <dbReference type="ARBA" id="ARBA00048782"/>
    </source>
</evidence>
<dbReference type="EC" id="1.8.4.11" evidence="4"/>
<dbReference type="GO" id="GO:0008113">
    <property type="term" value="F:peptide-methionine (S)-S-oxide reductase activity"/>
    <property type="evidence" value="ECO:0007669"/>
    <property type="project" value="UniProtKB-UniRule"/>
</dbReference>
<sequence length="162" mass="18084">MNIDDKPEKATFGAGCFWGVEAAFRRVSGVISTSVGYMGGTTDNPTYKDVCTDKTGHAEVVEVTYDPSKVSYEDLLNVFWGIHDPTKVNRQGPDIGTQYRSVIFYHNTAQKEAAIASKERLQRSGKYEDGIATEIVPAQTFWRAEEYHQRYLEKHGGAHCGI</sequence>
<comment type="function">
    <text evidence="4">Has an important function as a repair enzyme for proteins that have been inactivated by oxidation. Catalyzes the reversible oxidation-reduction of methionine sulfoxide in proteins to methionine.</text>
</comment>
<protein>
    <recommendedName>
        <fullName evidence="4">Peptide methionine sulfoxide reductase MsrA</fullName>
        <shortName evidence="4">Protein-methionine-S-oxide reductase</shortName>
        <ecNumber evidence="4">1.8.4.11</ecNumber>
    </recommendedName>
    <alternativeName>
        <fullName evidence="4">Peptide-methionine (S)-S-oxide reductase</fullName>
        <shortName evidence="4">Peptide Met(O) reductase</shortName>
    </alternativeName>
</protein>
<dbReference type="InterPro" id="IPR002569">
    <property type="entry name" value="Met_Sox_Rdtase_MsrA_dom"/>
</dbReference>
<dbReference type="SUPFAM" id="SSF55068">
    <property type="entry name" value="Peptide methionine sulfoxide reductase"/>
    <property type="match status" value="1"/>
</dbReference>
<accession>A0AAP2REI8</accession>
<dbReference type="InterPro" id="IPR050162">
    <property type="entry name" value="MsrA_MetSO_reductase"/>
</dbReference>
<dbReference type="GO" id="GO:0034599">
    <property type="term" value="P:cellular response to oxidative stress"/>
    <property type="evidence" value="ECO:0007669"/>
    <property type="project" value="TreeGrafter"/>
</dbReference>
<comment type="catalytic activity">
    <reaction evidence="2 4">
        <text>L-methionyl-[protein] + [thioredoxin]-disulfide + H2O = L-methionyl-(S)-S-oxide-[protein] + [thioredoxin]-dithiol</text>
        <dbReference type="Rhea" id="RHEA:14217"/>
        <dbReference type="Rhea" id="RHEA-COMP:10698"/>
        <dbReference type="Rhea" id="RHEA-COMP:10700"/>
        <dbReference type="Rhea" id="RHEA-COMP:12313"/>
        <dbReference type="Rhea" id="RHEA-COMP:12315"/>
        <dbReference type="ChEBI" id="CHEBI:15377"/>
        <dbReference type="ChEBI" id="CHEBI:16044"/>
        <dbReference type="ChEBI" id="CHEBI:29950"/>
        <dbReference type="ChEBI" id="CHEBI:44120"/>
        <dbReference type="ChEBI" id="CHEBI:50058"/>
        <dbReference type="EC" id="1.8.4.11"/>
    </reaction>
</comment>
<comment type="similarity">
    <text evidence="4">Belongs to the MsrA Met sulfoxide reductase family.</text>
</comment>
<dbReference type="Proteomes" id="UP001320159">
    <property type="component" value="Unassembled WGS sequence"/>
</dbReference>
<evidence type="ECO:0000313" key="6">
    <source>
        <dbReference type="EMBL" id="MCD1295085.1"/>
    </source>
</evidence>
<organism evidence="6 7">
    <name type="scientific">Methanooceanicella nereidis</name>
    <dbReference type="NCBI Taxonomy" id="2052831"/>
    <lineage>
        <taxon>Archaea</taxon>
        <taxon>Methanobacteriati</taxon>
        <taxon>Methanobacteriota</taxon>
        <taxon>Stenosarchaea group</taxon>
        <taxon>Methanomicrobia</taxon>
        <taxon>Methanocellales</taxon>
        <taxon>Methanocellaceae</taxon>
        <taxon>Methanooceanicella</taxon>
    </lineage>
</organism>